<dbReference type="UniPathway" id="UPA00196"/>
<dbReference type="AlphaFoldDB" id="M2Q5N3"/>
<feature type="transmembrane region" description="Helical" evidence="12">
    <location>
        <begin position="233"/>
        <end position="249"/>
    </location>
</feature>
<feature type="transmembrane region" description="Helical" evidence="12">
    <location>
        <begin position="301"/>
        <end position="320"/>
    </location>
</feature>
<keyword evidence="9 12" id="KW-0256">Endoplasmic reticulum</keyword>
<evidence type="ECO:0000256" key="3">
    <source>
        <dbReference type="ARBA" id="ARBA00008698"/>
    </source>
</evidence>
<evidence type="ECO:0000313" key="14">
    <source>
        <dbReference type="Proteomes" id="UP000016930"/>
    </source>
</evidence>
<evidence type="ECO:0000256" key="4">
    <source>
        <dbReference type="ARBA" id="ARBA00013795"/>
    </source>
</evidence>
<comment type="similarity">
    <text evidence="3 12">Belongs to the PIGV family.</text>
</comment>
<organism evidence="13 14">
    <name type="scientific">Ceriporiopsis subvermispora (strain B)</name>
    <name type="common">White-rot fungus</name>
    <name type="synonym">Gelatoporia subvermispora</name>
    <dbReference type="NCBI Taxonomy" id="914234"/>
    <lineage>
        <taxon>Eukaryota</taxon>
        <taxon>Fungi</taxon>
        <taxon>Dikarya</taxon>
        <taxon>Basidiomycota</taxon>
        <taxon>Agaricomycotina</taxon>
        <taxon>Agaricomycetes</taxon>
        <taxon>Polyporales</taxon>
        <taxon>Gelatoporiaceae</taxon>
        <taxon>Gelatoporia</taxon>
    </lineage>
</organism>
<keyword evidence="5 12" id="KW-0337">GPI-anchor biosynthesis</keyword>
<dbReference type="HOGENOM" id="CLU_029048_1_0_1"/>
<name>M2Q5N3_CERS8</name>
<dbReference type="Proteomes" id="UP000016930">
    <property type="component" value="Unassembled WGS sequence"/>
</dbReference>
<feature type="transmembrane region" description="Helical" evidence="12">
    <location>
        <begin position="399"/>
        <end position="421"/>
    </location>
</feature>
<gene>
    <name evidence="13" type="ORF">CERSUDRAFT_59043</name>
</gene>
<comment type="subcellular location">
    <subcellularLocation>
        <location evidence="1 12">Endoplasmic reticulum membrane</location>
        <topology evidence="1 12">Multi-pass membrane protein</topology>
    </subcellularLocation>
</comment>
<evidence type="ECO:0000256" key="9">
    <source>
        <dbReference type="ARBA" id="ARBA00022824"/>
    </source>
</evidence>
<dbReference type="GO" id="GO:0005789">
    <property type="term" value="C:endoplasmic reticulum membrane"/>
    <property type="evidence" value="ECO:0007669"/>
    <property type="project" value="UniProtKB-SubCell"/>
</dbReference>
<evidence type="ECO:0000256" key="2">
    <source>
        <dbReference type="ARBA" id="ARBA00004687"/>
    </source>
</evidence>
<evidence type="ECO:0000256" key="1">
    <source>
        <dbReference type="ARBA" id="ARBA00004477"/>
    </source>
</evidence>
<protein>
    <recommendedName>
        <fullName evidence="4 12">GPI mannosyltransferase 2</fullName>
        <ecNumber evidence="12">2.4.1.-</ecNumber>
    </recommendedName>
</protein>
<keyword evidence="6 12" id="KW-0328">Glycosyltransferase</keyword>
<evidence type="ECO:0000256" key="7">
    <source>
        <dbReference type="ARBA" id="ARBA00022679"/>
    </source>
</evidence>
<dbReference type="Pfam" id="PF04188">
    <property type="entry name" value="Mannosyl_trans2"/>
    <property type="match status" value="1"/>
</dbReference>
<dbReference type="PANTHER" id="PTHR12468:SF2">
    <property type="entry name" value="GPI MANNOSYLTRANSFERASE 2"/>
    <property type="match status" value="1"/>
</dbReference>
<evidence type="ECO:0000256" key="11">
    <source>
        <dbReference type="ARBA" id="ARBA00023136"/>
    </source>
</evidence>
<evidence type="ECO:0000256" key="10">
    <source>
        <dbReference type="ARBA" id="ARBA00022989"/>
    </source>
</evidence>
<dbReference type="OrthoDB" id="10252502at2759"/>
<feature type="transmembrane region" description="Helical" evidence="12">
    <location>
        <begin position="189"/>
        <end position="218"/>
    </location>
</feature>
<keyword evidence="11 12" id="KW-0472">Membrane</keyword>
<comment type="caution">
    <text evidence="12">Lacks conserved residue(s) required for the propagation of feature annotation.</text>
</comment>
<evidence type="ECO:0000313" key="13">
    <source>
        <dbReference type="EMBL" id="EMD32128.1"/>
    </source>
</evidence>
<dbReference type="InterPro" id="IPR007315">
    <property type="entry name" value="PIG-V/Gpi18"/>
</dbReference>
<comment type="pathway">
    <text evidence="2 12">Glycolipid biosynthesis; glycosylphosphatidylinositol-anchor biosynthesis.</text>
</comment>
<reference evidence="13 14" key="1">
    <citation type="journal article" date="2012" name="Proc. Natl. Acad. Sci. U.S.A.">
        <title>Comparative genomics of Ceriporiopsis subvermispora and Phanerochaete chrysosporium provide insight into selective ligninolysis.</title>
        <authorList>
            <person name="Fernandez-Fueyo E."/>
            <person name="Ruiz-Duenas F.J."/>
            <person name="Ferreira P."/>
            <person name="Floudas D."/>
            <person name="Hibbett D.S."/>
            <person name="Canessa P."/>
            <person name="Larrondo L.F."/>
            <person name="James T.Y."/>
            <person name="Seelenfreund D."/>
            <person name="Lobos S."/>
            <person name="Polanco R."/>
            <person name="Tello M."/>
            <person name="Honda Y."/>
            <person name="Watanabe T."/>
            <person name="Watanabe T."/>
            <person name="Ryu J.S."/>
            <person name="Kubicek C.P."/>
            <person name="Schmoll M."/>
            <person name="Gaskell J."/>
            <person name="Hammel K.E."/>
            <person name="St John F.J."/>
            <person name="Vanden Wymelenberg A."/>
            <person name="Sabat G."/>
            <person name="Splinter BonDurant S."/>
            <person name="Syed K."/>
            <person name="Yadav J.S."/>
            <person name="Doddapaneni H."/>
            <person name="Subramanian V."/>
            <person name="Lavin J.L."/>
            <person name="Oguiza J.A."/>
            <person name="Perez G."/>
            <person name="Pisabarro A.G."/>
            <person name="Ramirez L."/>
            <person name="Santoyo F."/>
            <person name="Master E."/>
            <person name="Coutinho P.M."/>
            <person name="Henrissat B."/>
            <person name="Lombard V."/>
            <person name="Magnuson J.K."/>
            <person name="Kuees U."/>
            <person name="Hori C."/>
            <person name="Igarashi K."/>
            <person name="Samejima M."/>
            <person name="Held B.W."/>
            <person name="Barry K.W."/>
            <person name="LaButti K.M."/>
            <person name="Lapidus A."/>
            <person name="Lindquist E.A."/>
            <person name="Lucas S.M."/>
            <person name="Riley R."/>
            <person name="Salamov A.A."/>
            <person name="Hoffmeister D."/>
            <person name="Schwenk D."/>
            <person name="Hadar Y."/>
            <person name="Yarden O."/>
            <person name="de Vries R.P."/>
            <person name="Wiebenga A."/>
            <person name="Stenlid J."/>
            <person name="Eastwood D."/>
            <person name="Grigoriev I.V."/>
            <person name="Berka R.M."/>
            <person name="Blanchette R.A."/>
            <person name="Kersten P."/>
            <person name="Martinez A.T."/>
            <person name="Vicuna R."/>
            <person name="Cullen D."/>
        </authorList>
    </citation>
    <scope>NUCLEOTIDE SEQUENCE [LARGE SCALE GENOMIC DNA]</scope>
    <source>
        <strain evidence="13 14">B</strain>
    </source>
</reference>
<proteinExistence type="inferred from homology"/>
<dbReference type="STRING" id="914234.M2Q5N3"/>
<evidence type="ECO:0000256" key="6">
    <source>
        <dbReference type="ARBA" id="ARBA00022676"/>
    </source>
</evidence>
<keyword evidence="10 12" id="KW-1133">Transmembrane helix</keyword>
<evidence type="ECO:0000256" key="12">
    <source>
        <dbReference type="RuleBase" id="RU363112"/>
    </source>
</evidence>
<dbReference type="EMBL" id="KB445813">
    <property type="protein sequence ID" value="EMD32128.1"/>
    <property type="molecule type" value="Genomic_DNA"/>
</dbReference>
<sequence length="424" mass="47477">MSSRIGVIQEHTRILRQLSLLSYALTALLAYLASYLPLFDSSPRTIINGASRSWTSTFAYPLLRWDVFHYGHTAQYGYVYEHQWAFFPGPSLVMRGTSEFLHFLGVISQRSTWETVLVGGAVIASLCDTSTTLYHLSLHHLRSPSLAFLATLLSLLPSSPATLRLVPYSEPYFTMLSYRGMLYCARRQWLAAVCAFALAGAFRSNGVMLAGFVLWGIVVEPSLHKQQISPGKVIHALALTLIATFPFIYHQYRAYIAFCTDVTSAAPWCESFPPSIYTYVQARYWGVGFLRYWTLPQLPNFLLAAPVLAVLLWSTTYYVLHALNPRLRAVLSGKDFGASAADPSPFLGSSLAPHALHALIFTLLLLLNSHTQIVLRLAASMPFTYWTAARLVMESPRWGRWWVAWSVVWGAISVILWAVFLPPA</sequence>
<feature type="transmembrane region" description="Helical" evidence="12">
    <location>
        <begin position="346"/>
        <end position="367"/>
    </location>
</feature>
<dbReference type="PANTHER" id="PTHR12468">
    <property type="entry name" value="GPI MANNOSYLTRANSFERASE 2"/>
    <property type="match status" value="1"/>
</dbReference>
<dbReference type="GO" id="GO:0006506">
    <property type="term" value="P:GPI anchor biosynthetic process"/>
    <property type="evidence" value="ECO:0007669"/>
    <property type="project" value="UniProtKB-UniPathway"/>
</dbReference>
<evidence type="ECO:0000256" key="8">
    <source>
        <dbReference type="ARBA" id="ARBA00022692"/>
    </source>
</evidence>
<dbReference type="GO" id="GO:0004376">
    <property type="term" value="F:GPI mannosyltransferase activity"/>
    <property type="evidence" value="ECO:0007669"/>
    <property type="project" value="InterPro"/>
</dbReference>
<accession>M2Q5N3</accession>
<keyword evidence="14" id="KW-1185">Reference proteome</keyword>
<feature type="transmembrane region" description="Helical" evidence="12">
    <location>
        <begin position="20"/>
        <end position="38"/>
    </location>
</feature>
<dbReference type="GO" id="GO:0031501">
    <property type="term" value="C:mannosyltransferase complex"/>
    <property type="evidence" value="ECO:0007669"/>
    <property type="project" value="TreeGrafter"/>
</dbReference>
<comment type="function">
    <text evidence="12">Mannosyltransferase involved in glycosylphosphatidylinositol-anchor biosynthesis.</text>
</comment>
<keyword evidence="8 12" id="KW-0812">Transmembrane</keyword>
<feature type="transmembrane region" description="Helical" evidence="12">
    <location>
        <begin position="146"/>
        <end position="168"/>
    </location>
</feature>
<evidence type="ECO:0000256" key="5">
    <source>
        <dbReference type="ARBA" id="ARBA00022502"/>
    </source>
</evidence>
<dbReference type="EC" id="2.4.1.-" evidence="12"/>
<keyword evidence="7 12" id="KW-0808">Transferase</keyword>
<dbReference type="GO" id="GO:0000009">
    <property type="term" value="F:alpha-1,6-mannosyltransferase activity"/>
    <property type="evidence" value="ECO:0007669"/>
    <property type="project" value="InterPro"/>
</dbReference>